<evidence type="ECO:0000259" key="7">
    <source>
        <dbReference type="SMART" id="SM00642"/>
    </source>
</evidence>
<evidence type="ECO:0000256" key="4">
    <source>
        <dbReference type="ARBA" id="ARBA00023277"/>
    </source>
</evidence>
<keyword evidence="9" id="KW-1185">Reference proteome</keyword>
<dbReference type="Pfam" id="PF11896">
    <property type="entry name" value="GlgE_dom_N_S"/>
    <property type="match status" value="1"/>
</dbReference>
<evidence type="ECO:0000256" key="1">
    <source>
        <dbReference type="ARBA" id="ARBA00011738"/>
    </source>
</evidence>
<dbReference type="InterPro" id="IPR017853">
    <property type="entry name" value="GH"/>
</dbReference>
<dbReference type="PANTHER" id="PTHR47786:SF2">
    <property type="entry name" value="GLYCOSYL HYDROLASE FAMILY 13 CATALYTIC DOMAIN-CONTAINING PROTEIN"/>
    <property type="match status" value="1"/>
</dbReference>
<dbReference type="Gene3D" id="2.60.40.10">
    <property type="entry name" value="Immunoglobulins"/>
    <property type="match status" value="1"/>
</dbReference>
<feature type="domain" description="Glycosyl hydrolase family 13 catalytic" evidence="7">
    <location>
        <begin position="216"/>
        <end position="566"/>
    </location>
</feature>
<feature type="binding site" evidence="6">
    <location>
        <position position="268"/>
    </location>
    <ligand>
        <name>alpha-maltose 1-phosphate</name>
        <dbReference type="ChEBI" id="CHEBI:63576"/>
    </ligand>
</feature>
<dbReference type="PANTHER" id="PTHR47786">
    <property type="entry name" value="ALPHA-1,4-GLUCAN:MALTOSE-1-PHOSPHATE MALTOSYLTRANSFERASE"/>
    <property type="match status" value="1"/>
</dbReference>
<comment type="similarity">
    <text evidence="6">Belongs to the glycosyl hydrolase 13 family. GlgE subfamily.</text>
</comment>
<dbReference type="Gene3D" id="1.20.58.80">
    <property type="entry name" value="Phosphotransferase system, lactose/cellobiose-type IIA subunit"/>
    <property type="match status" value="1"/>
</dbReference>
<comment type="caution">
    <text evidence="8">The sequence shown here is derived from an EMBL/GenBank/DDBJ whole genome shotgun (WGS) entry which is preliminary data.</text>
</comment>
<dbReference type="Gene3D" id="3.20.20.80">
    <property type="entry name" value="Glycosidases"/>
    <property type="match status" value="1"/>
</dbReference>
<feature type="binding site" evidence="6">
    <location>
        <position position="363"/>
    </location>
    <ligand>
        <name>alpha-maltose 1-phosphate</name>
        <dbReference type="ChEBI" id="CHEBI:63576"/>
    </ligand>
</feature>
<dbReference type="RefSeq" id="WP_309906649.1">
    <property type="nucleotide sequence ID" value="NZ_JAVDRF010000014.1"/>
</dbReference>
<evidence type="ECO:0000256" key="2">
    <source>
        <dbReference type="ARBA" id="ARBA00022676"/>
    </source>
</evidence>
<dbReference type="InterPro" id="IPR026585">
    <property type="entry name" value="GlgE"/>
</dbReference>
<protein>
    <recommendedName>
        <fullName evidence="6">Alpha-1,4-glucan:maltose-1-phosphate maltosyltransferase</fullName>
        <shortName evidence="6">GMPMT</shortName>
        <ecNumber evidence="6">2.4.99.16</ecNumber>
    </recommendedName>
    <alternativeName>
        <fullName evidence="6">(1-&gt;4)-alpha-D-glucan:maltose-1-phosphate alpha-D-maltosyltransferase</fullName>
    </alternativeName>
</protein>
<comment type="function">
    <text evidence="6">Maltosyltransferase that uses maltose 1-phosphate (M1P) as the sugar donor to elongate linear or branched alpha-(1-&gt;4)-glucans. Is involved in a branched alpha-glucan biosynthetic pathway from trehalose, together with TreS, Mak and GlgB.</text>
</comment>
<dbReference type="InterPro" id="IPR013780">
    <property type="entry name" value="Glyco_hydro_b"/>
</dbReference>
<dbReference type="Gene3D" id="2.60.40.1180">
    <property type="entry name" value="Golgi alpha-mannosidase II"/>
    <property type="match status" value="1"/>
</dbReference>
<sequence>MPKAAASPAPKIERADGEDGRVRAVIDAVLPSVDGGRFPVKRVAGEALRVQAHCFADGHDVLRVLLRWRAEADADWAELPMKPLGNDVWEAEFAPPAVGRYRYTVTAWVDAFESWRHDMARRIDPEDIRIASQMGAQEIAAAAGRAKGADAQALARWSSELKTAAIENSMEAPALKALALDEPLCALAERYPDRRLATHHGAELPLVADRERARFSTWYELFPRSTAPKGDRHGTFKDVEARLPAIAAMGFDVLYFPPIHPIGRIQRKGKNNTLAAQPGDVGSPWAIGAEEGGHKSILPELGTREDFQHLRAEAQRHGLEIALDIAFQCAPDHPYVKAHPSWFRWRPDGTVQYAENPPKKYQDIYPFNFETEDWQGLWTELKSVFEHWIDEGVKIFRVDNPHTKAFPFWEWAITELKREHPDVLFLAEAFTRPKVMHRLAKLGFSQSYTYFTWRNTKQELTEYFTELSQGLGSEYFRPNVWPNTPDILHERLQGGETAVFMARLVLAGTLAASYGIYGPAFELRVHLPREQGSEEYLDSEKYQLRHWNHDDPQSLAPFIARVNHIRRENPALHSDRGLRFFSIDNGELLAYAKRSADGDNVIVTVVNLDPHNVQTGWLELDLDFIDCEPAHPFQMHDLLSNQRFLWQGSRHFIRLDPHSVPAHVFVVRRRVRDERDFDYFL</sequence>
<comment type="catalytic activity">
    <reaction evidence="5 6">
        <text>alpha-maltose 1-phosphate + [(1-&gt;4)-alpha-D-glucosyl](n) = [(1-&gt;4)-alpha-D-glucosyl](n+2) + phosphate</text>
        <dbReference type="Rhea" id="RHEA:42692"/>
        <dbReference type="Rhea" id="RHEA-COMP:9584"/>
        <dbReference type="Rhea" id="RHEA-COMP:10183"/>
        <dbReference type="ChEBI" id="CHEBI:15444"/>
        <dbReference type="ChEBI" id="CHEBI:43474"/>
        <dbReference type="ChEBI" id="CHEBI:63576"/>
        <dbReference type="EC" id="2.4.99.16"/>
    </reaction>
</comment>
<feature type="binding site" evidence="6">
    <location>
        <begin position="541"/>
        <end position="542"/>
    </location>
    <ligand>
        <name>alpha-maltose 1-phosphate</name>
        <dbReference type="ChEBI" id="CHEBI:63576"/>
    </ligand>
</feature>
<evidence type="ECO:0000256" key="5">
    <source>
        <dbReference type="ARBA" id="ARBA00048735"/>
    </source>
</evidence>
<name>A0ABU1NMR1_9BURK</name>
<evidence type="ECO:0000313" key="8">
    <source>
        <dbReference type="EMBL" id="MDR6539176.1"/>
    </source>
</evidence>
<dbReference type="Pfam" id="PF21702">
    <property type="entry name" value="GLGE_C"/>
    <property type="match status" value="1"/>
</dbReference>
<feature type="active site" description="Proton donor" evidence="6">
    <location>
        <position position="428"/>
    </location>
</feature>
<evidence type="ECO:0000256" key="6">
    <source>
        <dbReference type="HAMAP-Rule" id="MF_02124"/>
    </source>
</evidence>
<gene>
    <name evidence="6" type="primary">glgE</name>
    <name evidence="8" type="ORF">J2739_004972</name>
</gene>
<evidence type="ECO:0000256" key="3">
    <source>
        <dbReference type="ARBA" id="ARBA00022679"/>
    </source>
</evidence>
<dbReference type="EMBL" id="JAVDRF010000014">
    <property type="protein sequence ID" value="MDR6539176.1"/>
    <property type="molecule type" value="Genomic_DNA"/>
</dbReference>
<keyword evidence="4 6" id="KW-0119">Carbohydrate metabolism</keyword>
<dbReference type="SMART" id="SM00642">
    <property type="entry name" value="Aamy"/>
    <property type="match status" value="1"/>
</dbReference>
<feature type="binding site" evidence="6">
    <location>
        <position position="400"/>
    </location>
    <ligand>
        <name>alpha-maltose 1-phosphate</name>
        <dbReference type="ChEBI" id="CHEBI:63576"/>
    </ligand>
</feature>
<keyword evidence="2 6" id="KW-0328">Glycosyltransferase</keyword>
<feature type="binding site" evidence="6">
    <location>
        <position position="328"/>
    </location>
    <ligand>
        <name>alpha-maltose 1-phosphate</name>
        <dbReference type="ChEBI" id="CHEBI:63576"/>
    </ligand>
</feature>
<dbReference type="GO" id="GO:0016757">
    <property type="term" value="F:glycosyltransferase activity"/>
    <property type="evidence" value="ECO:0007669"/>
    <property type="project" value="UniProtKB-KW"/>
</dbReference>
<dbReference type="CDD" id="cd11344">
    <property type="entry name" value="AmyAc_GlgE_like"/>
    <property type="match status" value="1"/>
</dbReference>
<dbReference type="SUPFAM" id="SSF51011">
    <property type="entry name" value="Glycosyl hydrolase domain"/>
    <property type="match status" value="1"/>
</dbReference>
<evidence type="ECO:0000313" key="9">
    <source>
        <dbReference type="Proteomes" id="UP001184230"/>
    </source>
</evidence>
<dbReference type="EC" id="2.4.99.16" evidence="6"/>
<dbReference type="SUPFAM" id="SSF51445">
    <property type="entry name" value="(Trans)glycosidases"/>
    <property type="match status" value="1"/>
</dbReference>
<organism evidence="8 9">
    <name type="scientific">Variovorax soli</name>
    <dbReference type="NCBI Taxonomy" id="376815"/>
    <lineage>
        <taxon>Bacteria</taxon>
        <taxon>Pseudomonadati</taxon>
        <taxon>Pseudomonadota</taxon>
        <taxon>Betaproteobacteria</taxon>
        <taxon>Burkholderiales</taxon>
        <taxon>Comamonadaceae</taxon>
        <taxon>Variovorax</taxon>
    </lineage>
</organism>
<keyword evidence="3 6" id="KW-0808">Transferase</keyword>
<comment type="subunit">
    <text evidence="1 6">Homodimer.</text>
</comment>
<dbReference type="InterPro" id="IPR049171">
    <property type="entry name" value="GLGE_C"/>
</dbReference>
<dbReference type="Proteomes" id="UP001184230">
    <property type="component" value="Unassembled WGS sequence"/>
</dbReference>
<feature type="active site" description="Nucleophile" evidence="6">
    <location>
        <position position="399"/>
    </location>
</feature>
<dbReference type="InterPro" id="IPR013783">
    <property type="entry name" value="Ig-like_fold"/>
</dbReference>
<proteinExistence type="inferred from homology"/>
<dbReference type="HAMAP" id="MF_02124">
    <property type="entry name" value="GlgE"/>
    <property type="match status" value="1"/>
</dbReference>
<dbReference type="InterPro" id="IPR021828">
    <property type="entry name" value="GlgE_dom_N/S"/>
</dbReference>
<accession>A0ABU1NMR1</accession>
<reference evidence="8 9" key="1">
    <citation type="submission" date="2023-07" db="EMBL/GenBank/DDBJ databases">
        <title>Sorghum-associated microbial communities from plants grown in Nebraska, USA.</title>
        <authorList>
            <person name="Schachtman D."/>
        </authorList>
    </citation>
    <scope>NUCLEOTIDE SEQUENCE [LARGE SCALE GENOMIC DNA]</scope>
    <source>
        <strain evidence="8 9">DS1781</strain>
    </source>
</reference>
<dbReference type="InterPro" id="IPR006047">
    <property type="entry name" value="GH13_cat_dom"/>
</dbReference>
<feature type="site" description="Transition state stabilizer" evidence="6">
    <location>
        <position position="486"/>
    </location>
</feature>